<feature type="region of interest" description="Disordered" evidence="1">
    <location>
        <begin position="152"/>
        <end position="253"/>
    </location>
</feature>
<reference evidence="3 4" key="1">
    <citation type="journal article" date="2016" name="Mol. Biol. Evol.">
        <title>Comparative Genomics of Early-Diverging Mushroom-Forming Fungi Provides Insights into the Origins of Lignocellulose Decay Capabilities.</title>
        <authorList>
            <person name="Nagy L.G."/>
            <person name="Riley R."/>
            <person name="Tritt A."/>
            <person name="Adam C."/>
            <person name="Daum C."/>
            <person name="Floudas D."/>
            <person name="Sun H."/>
            <person name="Yadav J.S."/>
            <person name="Pangilinan J."/>
            <person name="Larsson K.H."/>
            <person name="Matsuura K."/>
            <person name="Barry K."/>
            <person name="Labutti K."/>
            <person name="Kuo R."/>
            <person name="Ohm R.A."/>
            <person name="Bhattacharya S.S."/>
            <person name="Shirouzu T."/>
            <person name="Yoshinaga Y."/>
            <person name="Martin F.M."/>
            <person name="Grigoriev I.V."/>
            <person name="Hibbett D.S."/>
        </authorList>
    </citation>
    <scope>NUCLEOTIDE SEQUENCE [LARGE SCALE GENOMIC DNA]</scope>
    <source>
        <strain evidence="3 4">L-15889</strain>
    </source>
</reference>
<keyword evidence="4" id="KW-1185">Reference proteome</keyword>
<evidence type="ECO:0000256" key="1">
    <source>
        <dbReference type="SAM" id="MobiDB-lite"/>
    </source>
</evidence>
<feature type="compositionally biased region" description="Basic and acidic residues" evidence="1">
    <location>
        <begin position="510"/>
        <end position="519"/>
    </location>
</feature>
<organism evidence="3 4">
    <name type="scientific">Daedalea quercina L-15889</name>
    <dbReference type="NCBI Taxonomy" id="1314783"/>
    <lineage>
        <taxon>Eukaryota</taxon>
        <taxon>Fungi</taxon>
        <taxon>Dikarya</taxon>
        <taxon>Basidiomycota</taxon>
        <taxon>Agaricomycotina</taxon>
        <taxon>Agaricomycetes</taxon>
        <taxon>Polyporales</taxon>
        <taxon>Fomitopsis</taxon>
    </lineage>
</organism>
<feature type="compositionally biased region" description="Low complexity" evidence="1">
    <location>
        <begin position="152"/>
        <end position="200"/>
    </location>
</feature>
<keyword evidence="2" id="KW-0812">Transmembrane</keyword>
<dbReference type="STRING" id="1314783.A0A165KUE3"/>
<keyword evidence="2" id="KW-1133">Transmembrane helix</keyword>
<feature type="transmembrane region" description="Helical" evidence="2">
    <location>
        <begin position="303"/>
        <end position="326"/>
    </location>
</feature>
<dbReference type="Proteomes" id="UP000076727">
    <property type="component" value="Unassembled WGS sequence"/>
</dbReference>
<dbReference type="EMBL" id="KV429170">
    <property type="protein sequence ID" value="KZT63597.1"/>
    <property type="molecule type" value="Genomic_DNA"/>
</dbReference>
<accession>A0A165KUE3</accession>
<sequence length="560" mass="58706">MANDQYSLYSREVQTSKEYQTYHKGVDRSPYKNDYLALDVVEVPSMPQKYVCQHLQSSRCCTARYCSHTLLRGSRWMDLSFLPSVSVLRPGELLIHPKRTDSGATTVIVTTTSTVLVSPSMDSSLSLMPSTSASSMALSSITNTGSLSTASYTASSSSSSSPRTVTGTSSTSSLTATFSSSAAIGSSSTSMSSAQAESTSKTQLPLMTAPSPSSFSSTTSFVTSSPTSSSSSTTSFSPPTLQPTSSDSASSTQTSQASSTLLSVTTAAASSASFSSVAMSSSASRAAPSPTRDAGDWDSRRDAAIIVGSILGTLVLLVAVFAVWWARRRAARRANSTIDRDTLAAEGDGLLERAKLSLMNISRHASVASSSAYSNMDLRIQRVSLPASIFSPLVVQSSPYAVVVPPTAELLSPTPARHSWTNRRSIISPSSPLPSPCSAASLTSLLNANWPAVPPTIVVPEQASAPRDSFGLTDESRASDAQEGQPLGQTRSSTTFSAFGSGVTGTGEQLTRRQAEDGGVRLAGGPPATAPRRHPTHAILRTGLCIPWKRRTEGSIKAAY</sequence>
<evidence type="ECO:0000313" key="3">
    <source>
        <dbReference type="EMBL" id="KZT63597.1"/>
    </source>
</evidence>
<feature type="compositionally biased region" description="Polar residues" evidence="1">
    <location>
        <begin position="487"/>
        <end position="498"/>
    </location>
</feature>
<dbReference type="AlphaFoldDB" id="A0A165KUE3"/>
<feature type="compositionally biased region" description="Low complexity" evidence="1">
    <location>
        <begin position="210"/>
        <end position="253"/>
    </location>
</feature>
<evidence type="ECO:0000256" key="2">
    <source>
        <dbReference type="SAM" id="Phobius"/>
    </source>
</evidence>
<evidence type="ECO:0000313" key="4">
    <source>
        <dbReference type="Proteomes" id="UP000076727"/>
    </source>
</evidence>
<keyword evidence="2" id="KW-0472">Membrane</keyword>
<gene>
    <name evidence="3" type="ORF">DAEQUDRAFT_105024</name>
</gene>
<proteinExistence type="predicted"/>
<dbReference type="OrthoDB" id="10667159at2759"/>
<name>A0A165KUE3_9APHY</name>
<protein>
    <submittedName>
        <fullName evidence="3">Uncharacterized protein</fullName>
    </submittedName>
</protein>
<feature type="region of interest" description="Disordered" evidence="1">
    <location>
        <begin position="465"/>
        <end position="536"/>
    </location>
</feature>